<proteinExistence type="predicted"/>
<dbReference type="InParanoid" id="J0D3C1"/>
<feature type="region of interest" description="Disordered" evidence="1">
    <location>
        <begin position="191"/>
        <end position="229"/>
    </location>
</feature>
<evidence type="ECO:0000313" key="3">
    <source>
        <dbReference type="Proteomes" id="UP000006514"/>
    </source>
</evidence>
<accession>J0D3C1</accession>
<evidence type="ECO:0000313" key="2">
    <source>
        <dbReference type="EMBL" id="EJD44606.1"/>
    </source>
</evidence>
<gene>
    <name evidence="2" type="ORF">AURDEDRAFT_166392</name>
</gene>
<name>J0D3C1_AURST</name>
<dbReference type="AlphaFoldDB" id="J0D3C1"/>
<evidence type="ECO:0000256" key="1">
    <source>
        <dbReference type="SAM" id="MobiDB-lite"/>
    </source>
</evidence>
<reference evidence="3" key="1">
    <citation type="journal article" date="2012" name="Science">
        <title>The Paleozoic origin of enzymatic lignin decomposition reconstructed from 31 fungal genomes.</title>
        <authorList>
            <person name="Floudas D."/>
            <person name="Binder M."/>
            <person name="Riley R."/>
            <person name="Barry K."/>
            <person name="Blanchette R.A."/>
            <person name="Henrissat B."/>
            <person name="Martinez A.T."/>
            <person name="Otillar R."/>
            <person name="Spatafora J.W."/>
            <person name="Yadav J.S."/>
            <person name="Aerts A."/>
            <person name="Benoit I."/>
            <person name="Boyd A."/>
            <person name="Carlson A."/>
            <person name="Copeland A."/>
            <person name="Coutinho P.M."/>
            <person name="de Vries R.P."/>
            <person name="Ferreira P."/>
            <person name="Findley K."/>
            <person name="Foster B."/>
            <person name="Gaskell J."/>
            <person name="Glotzer D."/>
            <person name="Gorecki P."/>
            <person name="Heitman J."/>
            <person name="Hesse C."/>
            <person name="Hori C."/>
            <person name="Igarashi K."/>
            <person name="Jurgens J.A."/>
            <person name="Kallen N."/>
            <person name="Kersten P."/>
            <person name="Kohler A."/>
            <person name="Kuees U."/>
            <person name="Kumar T.K.A."/>
            <person name="Kuo A."/>
            <person name="LaButti K."/>
            <person name="Larrondo L.F."/>
            <person name="Lindquist E."/>
            <person name="Ling A."/>
            <person name="Lombard V."/>
            <person name="Lucas S."/>
            <person name="Lundell T."/>
            <person name="Martin R."/>
            <person name="McLaughlin D.J."/>
            <person name="Morgenstern I."/>
            <person name="Morin E."/>
            <person name="Murat C."/>
            <person name="Nagy L.G."/>
            <person name="Nolan M."/>
            <person name="Ohm R.A."/>
            <person name="Patyshakuliyeva A."/>
            <person name="Rokas A."/>
            <person name="Ruiz-Duenas F.J."/>
            <person name="Sabat G."/>
            <person name="Salamov A."/>
            <person name="Samejima M."/>
            <person name="Schmutz J."/>
            <person name="Slot J.C."/>
            <person name="St John F."/>
            <person name="Stenlid J."/>
            <person name="Sun H."/>
            <person name="Sun S."/>
            <person name="Syed K."/>
            <person name="Tsang A."/>
            <person name="Wiebenga A."/>
            <person name="Young D."/>
            <person name="Pisabarro A."/>
            <person name="Eastwood D.C."/>
            <person name="Martin F."/>
            <person name="Cullen D."/>
            <person name="Grigoriev I.V."/>
            <person name="Hibbett D.S."/>
        </authorList>
    </citation>
    <scope>NUCLEOTIDE SEQUENCE [LARGE SCALE GENOMIC DNA]</scope>
    <source>
        <strain evidence="3">TFB10046</strain>
    </source>
</reference>
<feature type="region of interest" description="Disordered" evidence="1">
    <location>
        <begin position="62"/>
        <end position="86"/>
    </location>
</feature>
<sequence>MTDAHTLSGWAADDKKLSAEDLKRAQMTCLAVRFKTEACSSDTADIDCDKLLELLKSVSTEQNGCKQRDSQPNPPGPRTPRPSQAQQQCEHLKTVHLVHPFREQGDYYACPVADCKKRYKSMSSLIRHLWEQKVPCIFCVALGNVHANGPLVPATAHSFDGDDGLQNALAENLAQQRGHIDAPLAPAPAQSFSAGVQYPPDAPEQETRSFEGGAGLQYPARLAQNTSPQ</sequence>
<dbReference type="KEGG" id="adl:AURDEDRAFT_166392"/>
<dbReference type="EMBL" id="JH687770">
    <property type="protein sequence ID" value="EJD44606.1"/>
    <property type="molecule type" value="Genomic_DNA"/>
</dbReference>
<keyword evidence="3" id="KW-1185">Reference proteome</keyword>
<organism evidence="2 3">
    <name type="scientific">Auricularia subglabra (strain TFB-10046 / SS5)</name>
    <name type="common">White-rot fungus</name>
    <name type="synonym">Auricularia delicata (strain TFB10046)</name>
    <dbReference type="NCBI Taxonomy" id="717982"/>
    <lineage>
        <taxon>Eukaryota</taxon>
        <taxon>Fungi</taxon>
        <taxon>Dikarya</taxon>
        <taxon>Basidiomycota</taxon>
        <taxon>Agaricomycotina</taxon>
        <taxon>Agaricomycetes</taxon>
        <taxon>Auriculariales</taxon>
        <taxon>Auriculariaceae</taxon>
        <taxon>Auricularia</taxon>
    </lineage>
</organism>
<dbReference type="Proteomes" id="UP000006514">
    <property type="component" value="Unassembled WGS sequence"/>
</dbReference>
<protein>
    <submittedName>
        <fullName evidence="2">Uncharacterized protein</fullName>
    </submittedName>
</protein>